<dbReference type="AlphaFoldDB" id="A0A2H0RNI0"/>
<keyword evidence="2" id="KW-0547">Nucleotide-binding</keyword>
<comment type="caution">
    <text evidence="6">The sequence shown here is derived from an EMBL/GenBank/DDBJ whole genome shotgun (WGS) entry which is preliminary data.</text>
</comment>
<dbReference type="InterPro" id="IPR036615">
    <property type="entry name" value="Mur_ligase_C_dom_sf"/>
</dbReference>
<dbReference type="Pfam" id="PF08245">
    <property type="entry name" value="Mur_ligase_M"/>
    <property type="match status" value="2"/>
</dbReference>
<dbReference type="Gene3D" id="3.40.1190.10">
    <property type="entry name" value="Mur-like, catalytic domain"/>
    <property type="match status" value="1"/>
</dbReference>
<dbReference type="Proteomes" id="UP000230084">
    <property type="component" value="Unassembled WGS sequence"/>
</dbReference>
<dbReference type="SUPFAM" id="SSF53623">
    <property type="entry name" value="MurD-like peptide ligases, catalytic domain"/>
    <property type="match status" value="1"/>
</dbReference>
<dbReference type="InterPro" id="IPR051046">
    <property type="entry name" value="MurCDEF_CellWall_CoF430Synth"/>
</dbReference>
<reference evidence="6 7" key="1">
    <citation type="submission" date="2017-09" db="EMBL/GenBank/DDBJ databases">
        <title>Depth-based differentiation of microbial function through sediment-hosted aquifers and enrichment of novel symbionts in the deep terrestrial subsurface.</title>
        <authorList>
            <person name="Probst A.J."/>
            <person name="Ladd B."/>
            <person name="Jarett J.K."/>
            <person name="Geller-Mcgrath D.E."/>
            <person name="Sieber C.M."/>
            <person name="Emerson J.B."/>
            <person name="Anantharaman K."/>
            <person name="Thomas B.C."/>
            <person name="Malmstrom R."/>
            <person name="Stieglmeier M."/>
            <person name="Klingl A."/>
            <person name="Woyke T."/>
            <person name="Ryan C.M."/>
            <person name="Banfield J.F."/>
        </authorList>
    </citation>
    <scope>NUCLEOTIDE SEQUENCE [LARGE SCALE GENOMIC DNA]</scope>
    <source>
        <strain evidence="6">CG10_big_fil_rev_8_21_14_0_10_50_16</strain>
    </source>
</reference>
<dbReference type="GO" id="GO:0016881">
    <property type="term" value="F:acid-amino acid ligase activity"/>
    <property type="evidence" value="ECO:0007669"/>
    <property type="project" value="InterPro"/>
</dbReference>
<evidence type="ECO:0000313" key="6">
    <source>
        <dbReference type="EMBL" id="PIR47996.1"/>
    </source>
</evidence>
<keyword evidence="1" id="KW-0436">Ligase</keyword>
<feature type="domain" description="Mur ligase C-terminal" evidence="4">
    <location>
        <begin position="272"/>
        <end position="400"/>
    </location>
</feature>
<feature type="domain" description="Mur ligase central" evidence="5">
    <location>
        <begin position="99"/>
        <end position="208"/>
    </location>
</feature>
<evidence type="ECO:0000256" key="1">
    <source>
        <dbReference type="ARBA" id="ARBA00022598"/>
    </source>
</evidence>
<protein>
    <recommendedName>
        <fullName evidence="8">UDP-N-acetylmuramoyl-tripeptide--D-alanyl-D-alanine ligase</fullName>
    </recommendedName>
</protein>
<dbReference type="GO" id="GO:0005524">
    <property type="term" value="F:ATP binding"/>
    <property type="evidence" value="ECO:0007669"/>
    <property type="project" value="UniProtKB-KW"/>
</dbReference>
<dbReference type="SUPFAM" id="SSF53244">
    <property type="entry name" value="MurD-like peptide ligases, peptide-binding domain"/>
    <property type="match status" value="1"/>
</dbReference>
<proteinExistence type="predicted"/>
<dbReference type="EMBL" id="PCYM01000001">
    <property type="protein sequence ID" value="PIR47996.1"/>
    <property type="molecule type" value="Genomic_DNA"/>
</dbReference>
<organism evidence="6 7">
    <name type="scientific">Candidatus Uhrbacteria bacterium CG10_big_fil_rev_8_21_14_0_10_50_16</name>
    <dbReference type="NCBI Taxonomy" id="1975039"/>
    <lineage>
        <taxon>Bacteria</taxon>
        <taxon>Candidatus Uhriibacteriota</taxon>
    </lineage>
</organism>
<evidence type="ECO:0008006" key="8">
    <source>
        <dbReference type="Google" id="ProtNLM"/>
    </source>
</evidence>
<dbReference type="InterPro" id="IPR036565">
    <property type="entry name" value="Mur-like_cat_sf"/>
</dbReference>
<evidence type="ECO:0000256" key="2">
    <source>
        <dbReference type="ARBA" id="ARBA00022741"/>
    </source>
</evidence>
<gene>
    <name evidence="6" type="ORF">COV06_01185</name>
</gene>
<feature type="domain" description="Mur ligase central" evidence="5">
    <location>
        <begin position="27"/>
        <end position="70"/>
    </location>
</feature>
<dbReference type="PANTHER" id="PTHR43024">
    <property type="entry name" value="UDP-N-ACETYLMURAMOYL-TRIPEPTIDE--D-ALANYL-D-ALANINE LIGASE"/>
    <property type="match status" value="1"/>
</dbReference>
<evidence type="ECO:0000259" key="4">
    <source>
        <dbReference type="Pfam" id="PF02875"/>
    </source>
</evidence>
<evidence type="ECO:0000259" key="5">
    <source>
        <dbReference type="Pfam" id="PF08245"/>
    </source>
</evidence>
<evidence type="ECO:0000313" key="7">
    <source>
        <dbReference type="Proteomes" id="UP000230084"/>
    </source>
</evidence>
<dbReference type="InterPro" id="IPR004101">
    <property type="entry name" value="Mur_ligase_C"/>
</dbReference>
<dbReference type="Gene3D" id="3.90.190.20">
    <property type="entry name" value="Mur ligase, C-terminal domain"/>
    <property type="match status" value="1"/>
</dbReference>
<dbReference type="PANTHER" id="PTHR43024:SF1">
    <property type="entry name" value="UDP-N-ACETYLMURAMOYL-TRIPEPTIDE--D-ALANYL-D-ALANINE LIGASE"/>
    <property type="match status" value="1"/>
</dbReference>
<accession>A0A2H0RNI0</accession>
<dbReference type="Pfam" id="PF02875">
    <property type="entry name" value="Mur_ligase_C"/>
    <property type="match status" value="1"/>
</dbReference>
<name>A0A2H0RNI0_9BACT</name>
<keyword evidence="3" id="KW-0067">ATP-binding</keyword>
<sequence length="433" mass="46820">MKQLLQRVLARLAKKTLRAYKPKVIAITGSVGKTSTRHAIVAAIGSSRRVRATVENYNNEIGVPLTILNETSPGRSFFGWVGVLWRGWRCSQGGAHDYPEILVLEFGADARGDIQYLCQMARPYIAVVTAVGVAHAEYFGTIEDVKEEKSALIRGLAADGIAILNADDANVSGMSHLAKGSVVTYGLGMADITAEDIRVDMRQNGETLVGDTMSQLMFTLRMGRDSVPVTMKNVIGDAHVRSVLAGAAVALQLGLSPSTIAKNVQSYIPMPGRLRLLPGIKHTLLIDDTYNASPEAVHAALEVLCGVPINAGAQRIAVVGDMLELGRYSEQAHKDVGKHVATLPIDLFVTVGEHARDAARAALEQGMAQTQVYTYANSVDAGRFLQERMKRGDAILVKGSQGIRTEKIVKELMAEPLRAPELLVRQYGKWLAN</sequence>
<evidence type="ECO:0000256" key="3">
    <source>
        <dbReference type="ARBA" id="ARBA00022840"/>
    </source>
</evidence>
<dbReference type="InterPro" id="IPR013221">
    <property type="entry name" value="Mur_ligase_cen"/>
</dbReference>